<dbReference type="Pfam" id="PF13041">
    <property type="entry name" value="PPR_2"/>
    <property type="match status" value="2"/>
</dbReference>
<organism evidence="6 7">
    <name type="scientific">Trapa natans</name>
    <name type="common">Water chestnut</name>
    <dbReference type="NCBI Taxonomy" id="22666"/>
    <lineage>
        <taxon>Eukaryota</taxon>
        <taxon>Viridiplantae</taxon>
        <taxon>Streptophyta</taxon>
        <taxon>Embryophyta</taxon>
        <taxon>Tracheophyta</taxon>
        <taxon>Spermatophyta</taxon>
        <taxon>Magnoliopsida</taxon>
        <taxon>eudicotyledons</taxon>
        <taxon>Gunneridae</taxon>
        <taxon>Pentapetalae</taxon>
        <taxon>rosids</taxon>
        <taxon>malvids</taxon>
        <taxon>Myrtales</taxon>
        <taxon>Lythraceae</taxon>
        <taxon>Trapa</taxon>
    </lineage>
</organism>
<sequence>MVERMRAVLLIPSSFSSSSTSSSSSAISPQSPAPHHYRHRNYITAKSSLPGPPSVPSPPPISASRPNYLSTLQWDDLCHAPLAFDLGSAAEVASRTAEDGRLEELSAIMDRVIESGAEASLFMTALNIHSVERGFSRALKEGRLWSFIEALRRFEKLGVEPLKVVGDDVVSLVGRECSRLLECGDMRGLVQAMETLSGFQFPIKELVKPSEVIQVCVDQQCPVLAVRYACTLPHAQIIFCSLMKAFGRKGDLVSALKAYEVMKQTTIGPNMFVYRTIIDVCGLCDNYEKSRYIYEDLLDQKVTPNIYVFNSLMNVNAHDLNYILHIYNDMQKTNVKADIASYNILLKACCLTGRVDFAQDIYQEVQDMETAGALKLDVFTYSTIIKVFADAKMWQMALKIKDDMLSAGVTPNTVTWSSLISACANAGLVEQSIQLYHEMLLAGCEPNTQCFNSLLHACVEACQYDTTFRLFQSWKDRKTSSNLSGDHDSIAEEVSEREASESPLTSLKHVPSHHLSFPKGFQFTPTTTTYNILMKACRTDYHRAKALMEEMKSAGLTPNQISWSILIDICGNSGNVEEAVRILKLMRAVNVEPDVIAYTTAIKVCVESTNLRLAFSLFDEMKRYQVQPNLVTYNTLLRARSKFASLDEVQRCLAIYGDMRKAGHQSNDYYLKLLIEEWCEGVIQGNNQRMQELASSQEVDLTRSRNLLLEKVAVHLQMNLAESLAIDLQGLTKVEARIVVLAVLRMIKENYILGDSIQDDISIIFGVSELNTNSNLEVKDAITRLLHDELGLEVLPGPTQEKTTYDPSRGLETPARRLAYLQSLKVTKRSLQQWLQIRAFSPVK</sequence>
<keyword evidence="2" id="KW-0677">Repeat</keyword>
<evidence type="ECO:0000256" key="1">
    <source>
        <dbReference type="ARBA" id="ARBA00007626"/>
    </source>
</evidence>
<reference evidence="6 7" key="1">
    <citation type="journal article" date="2023" name="Hortic Res">
        <title>Pangenome of water caltrop reveals structural variations and asymmetric subgenome divergence after allopolyploidization.</title>
        <authorList>
            <person name="Zhang X."/>
            <person name="Chen Y."/>
            <person name="Wang L."/>
            <person name="Yuan Y."/>
            <person name="Fang M."/>
            <person name="Shi L."/>
            <person name="Lu R."/>
            <person name="Comes H.P."/>
            <person name="Ma Y."/>
            <person name="Chen Y."/>
            <person name="Huang G."/>
            <person name="Zhou Y."/>
            <person name="Zheng Z."/>
            <person name="Qiu Y."/>
        </authorList>
    </citation>
    <scope>NUCLEOTIDE SEQUENCE [LARGE SCALE GENOMIC DNA]</scope>
    <source>
        <strain evidence="6">F231</strain>
    </source>
</reference>
<dbReference type="NCBIfam" id="TIGR00756">
    <property type="entry name" value="PPR"/>
    <property type="match status" value="5"/>
</dbReference>
<evidence type="ECO:0000256" key="3">
    <source>
        <dbReference type="PROSITE-ProRule" id="PRU00708"/>
    </source>
</evidence>
<accession>A0AAN7MTK6</accession>
<feature type="repeat" description="PPR" evidence="3">
    <location>
        <begin position="377"/>
        <end position="411"/>
    </location>
</feature>
<dbReference type="InterPro" id="IPR033443">
    <property type="entry name" value="PROP1-like_PPR_dom"/>
</dbReference>
<proteinExistence type="inferred from homology"/>
<keyword evidence="7" id="KW-1185">Reference proteome</keyword>
<comment type="similarity">
    <text evidence="1">Belongs to the PPR family. P subfamily.</text>
</comment>
<feature type="repeat" description="PPR" evidence="3">
    <location>
        <begin position="559"/>
        <end position="593"/>
    </location>
</feature>
<evidence type="ECO:0000259" key="5">
    <source>
        <dbReference type="Pfam" id="PF17177"/>
    </source>
</evidence>
<dbReference type="InterPro" id="IPR050872">
    <property type="entry name" value="PPR_P_subfamily"/>
</dbReference>
<evidence type="ECO:0000256" key="4">
    <source>
        <dbReference type="SAM" id="MobiDB-lite"/>
    </source>
</evidence>
<dbReference type="EMBL" id="JAXQNO010000003">
    <property type="protein sequence ID" value="KAK4801700.1"/>
    <property type="molecule type" value="Genomic_DNA"/>
</dbReference>
<feature type="repeat" description="PPR" evidence="3">
    <location>
        <begin position="338"/>
        <end position="368"/>
    </location>
</feature>
<dbReference type="PROSITE" id="PS51375">
    <property type="entry name" value="PPR"/>
    <property type="match status" value="5"/>
</dbReference>
<dbReference type="AlphaFoldDB" id="A0AAN7MTK6"/>
<dbReference type="PANTHER" id="PTHR46128:SF154">
    <property type="entry name" value="PENTACOTRIPEPTIDE-REPEAT REGION OF PRORP DOMAIN-CONTAINING PROTEIN"/>
    <property type="match status" value="1"/>
</dbReference>
<feature type="domain" description="PROP1-like PPR" evidence="5">
    <location>
        <begin position="530"/>
        <end position="665"/>
    </location>
</feature>
<feature type="compositionally biased region" description="Low complexity" evidence="4">
    <location>
        <begin position="15"/>
        <end position="34"/>
    </location>
</feature>
<dbReference type="Pfam" id="PF17177">
    <property type="entry name" value="PPR_long"/>
    <property type="match status" value="1"/>
</dbReference>
<comment type="caution">
    <text evidence="6">The sequence shown here is derived from an EMBL/GenBank/DDBJ whole genome shotgun (WGS) entry which is preliminary data.</text>
</comment>
<dbReference type="InterPro" id="IPR011990">
    <property type="entry name" value="TPR-like_helical_dom_sf"/>
</dbReference>
<dbReference type="Pfam" id="PF13812">
    <property type="entry name" value="PPR_3"/>
    <property type="match status" value="1"/>
</dbReference>
<name>A0AAN7MTK6_TRANT</name>
<feature type="repeat" description="PPR" evidence="3">
    <location>
        <begin position="594"/>
        <end position="628"/>
    </location>
</feature>
<dbReference type="PANTHER" id="PTHR46128">
    <property type="entry name" value="MITOCHONDRIAL GROUP I INTRON SPLICING FACTOR CCM1"/>
    <property type="match status" value="1"/>
</dbReference>
<feature type="region of interest" description="Disordered" evidence="4">
    <location>
        <begin position="478"/>
        <end position="505"/>
    </location>
</feature>
<gene>
    <name evidence="6" type="ORF">SAY86_022187</name>
</gene>
<feature type="region of interest" description="Disordered" evidence="4">
    <location>
        <begin position="15"/>
        <end position="36"/>
    </location>
</feature>
<protein>
    <recommendedName>
        <fullName evidence="5">PROP1-like PPR domain-containing protein</fullName>
    </recommendedName>
</protein>
<evidence type="ECO:0000256" key="2">
    <source>
        <dbReference type="ARBA" id="ARBA00022737"/>
    </source>
</evidence>
<feature type="repeat" description="PPR" evidence="3">
    <location>
        <begin position="412"/>
        <end position="446"/>
    </location>
</feature>
<evidence type="ECO:0000313" key="6">
    <source>
        <dbReference type="EMBL" id="KAK4801700.1"/>
    </source>
</evidence>
<dbReference type="Pfam" id="PF01535">
    <property type="entry name" value="PPR"/>
    <property type="match status" value="1"/>
</dbReference>
<feature type="compositionally biased region" description="Basic and acidic residues" evidence="4">
    <location>
        <begin position="478"/>
        <end position="500"/>
    </location>
</feature>
<dbReference type="InterPro" id="IPR002885">
    <property type="entry name" value="PPR_rpt"/>
</dbReference>
<dbReference type="Gene3D" id="1.25.40.10">
    <property type="entry name" value="Tetratricopeptide repeat domain"/>
    <property type="match status" value="3"/>
</dbReference>
<dbReference type="Proteomes" id="UP001346149">
    <property type="component" value="Unassembled WGS sequence"/>
</dbReference>
<evidence type="ECO:0000313" key="7">
    <source>
        <dbReference type="Proteomes" id="UP001346149"/>
    </source>
</evidence>